<evidence type="ECO:0000313" key="2">
    <source>
        <dbReference type="Proteomes" id="UP000501669"/>
    </source>
</evidence>
<gene>
    <name evidence="1" type="ORF">C6Y56_02385</name>
</gene>
<dbReference type="Pfam" id="PF12686">
    <property type="entry name" value="DUF3800"/>
    <property type="match status" value="1"/>
</dbReference>
<reference evidence="1 2" key="1">
    <citation type="submission" date="2018-03" db="EMBL/GenBank/DDBJ databases">
        <title>Complete genome sequence of Pseudomonas fluorescens sp. G7.</title>
        <authorList>
            <person name="Gao C.-H."/>
            <person name="Li Z."/>
            <person name="Cai P."/>
        </authorList>
    </citation>
    <scope>NUCLEOTIDE SEQUENCE [LARGE SCALE GENOMIC DNA]</scope>
    <source>
        <strain evidence="1 2">G7</strain>
    </source>
</reference>
<dbReference type="AlphaFoldDB" id="A0A7Z3C106"/>
<organism evidence="1 2">
    <name type="scientific">Pseudomonas fluorescens</name>
    <dbReference type="NCBI Taxonomy" id="294"/>
    <lineage>
        <taxon>Bacteria</taxon>
        <taxon>Pseudomonadati</taxon>
        <taxon>Pseudomonadota</taxon>
        <taxon>Gammaproteobacteria</taxon>
        <taxon>Pseudomonadales</taxon>
        <taxon>Pseudomonadaceae</taxon>
        <taxon>Pseudomonas</taxon>
    </lineage>
</organism>
<name>A0A7Z3C106_PSEFL</name>
<proteinExistence type="predicted"/>
<accession>A0A7Z3C106</accession>
<dbReference type="InterPro" id="IPR024524">
    <property type="entry name" value="DUF3800"/>
</dbReference>
<dbReference type="Proteomes" id="UP000501669">
    <property type="component" value="Chromosome"/>
</dbReference>
<evidence type="ECO:0000313" key="1">
    <source>
        <dbReference type="EMBL" id="QJP93485.1"/>
    </source>
</evidence>
<protein>
    <submittedName>
        <fullName evidence="1">DUF3800 domain-containing protein</fullName>
    </submittedName>
</protein>
<sequence length="290" mass="32923">MPALYDLSSGGGREYRCLLAAEPRVTTLPPTSEYSDVVVYVDESGDHGMQTLDPNYPVFVLAFCAFHKRYYCEQVIPALQKFKFAHMGHDLIGLHELEIRKEKGAFSGLFMSREHKNAFLEELTCIIEASNFVLISCVVDKASLREKQGTGHNPYHLALGFCLETLYEFLQEKNQQRALTHVIFERRGKREDNELELEFRRMCGGANRWGIQLPFDIVFATKQVNSTGLQLADLVARPIGMSVLRADQGNRAFDVLKRKFYCSGGRSKVGEGFENWGLKIFPSPESEKPR</sequence>
<dbReference type="EMBL" id="CP027561">
    <property type="protein sequence ID" value="QJP93485.1"/>
    <property type="molecule type" value="Genomic_DNA"/>
</dbReference>